<organism evidence="7 8">
    <name type="scientific">Pseudomonas coleopterorum</name>
    <dbReference type="NCBI Taxonomy" id="1605838"/>
    <lineage>
        <taxon>Bacteria</taxon>
        <taxon>Pseudomonadati</taxon>
        <taxon>Pseudomonadota</taxon>
        <taxon>Gammaproteobacteria</taxon>
        <taxon>Pseudomonadales</taxon>
        <taxon>Pseudomonadaceae</taxon>
        <taxon>Pseudomonas</taxon>
    </lineage>
</organism>
<protein>
    <submittedName>
        <fullName evidence="7">Asparaginase</fullName>
    </submittedName>
</protein>
<name>A0AAJ6M0U9_9PSED</name>
<evidence type="ECO:0000313" key="7">
    <source>
        <dbReference type="EMBL" id="WNC10833.1"/>
    </source>
</evidence>
<dbReference type="InterPro" id="IPR040919">
    <property type="entry name" value="Asparaginase_C"/>
</dbReference>
<accession>A0AAJ6M0U9</accession>
<feature type="domain" description="L-asparaginase N-terminal" evidence="5">
    <location>
        <begin position="6"/>
        <end position="194"/>
    </location>
</feature>
<dbReference type="InterPro" id="IPR006034">
    <property type="entry name" value="Asparaginase/glutaminase-like"/>
</dbReference>
<dbReference type="CDD" id="cd08964">
    <property type="entry name" value="L-asparaginase_II"/>
    <property type="match status" value="1"/>
</dbReference>
<dbReference type="SMART" id="SM00870">
    <property type="entry name" value="Asparaginase"/>
    <property type="match status" value="1"/>
</dbReference>
<dbReference type="InterPro" id="IPR004550">
    <property type="entry name" value="AsnASE_II"/>
</dbReference>
<dbReference type="PROSITE" id="PS51732">
    <property type="entry name" value="ASN_GLN_ASE_3"/>
    <property type="match status" value="1"/>
</dbReference>
<sequence length="328" mass="33979">MALPKLSVGALGGTISMQAQPTGAGVQPSLSGQGMVDLLPELTSLAEVQVHTLNLLPSASLSFQALLEALDWARGCIAAGSVGVVISQGTDTLEEAAFFLDLLWDLDEPLVLTGAMRAASHCGADGPANLLAAGQVALAERSRGRGVLVVINDQVHAASRVRKVAALAMDAFASSPFGPVGLMVENQVHYAAPPPARHCLPYPTRTDHSVLLLEAALDADTLLLDRVVDVGYQGLVIAGFGAGHVSQRWATCLQAIAQHLPVIVATRTGQGPTANGSYGFVGGEIDLQAKGAVMGSFLCPRKCRILLWTLLGSGQQGALQAYLAHVGD</sequence>
<dbReference type="RefSeq" id="WP_310792501.1">
    <property type="nucleotide sequence ID" value="NZ_CP134081.1"/>
</dbReference>
<dbReference type="EMBL" id="CP134081">
    <property type="protein sequence ID" value="WNC10833.1"/>
    <property type="molecule type" value="Genomic_DNA"/>
</dbReference>
<feature type="active site" description="O-isoaspartyl threonine intermediate" evidence="3">
    <location>
        <position position="14"/>
    </location>
</feature>
<dbReference type="InterPro" id="IPR027474">
    <property type="entry name" value="L-asparaginase_N"/>
</dbReference>
<dbReference type="Gene3D" id="3.40.50.1170">
    <property type="entry name" value="L-asparaginase, N-terminal domain"/>
    <property type="match status" value="1"/>
</dbReference>
<dbReference type="PIRSF" id="PIRSF500176">
    <property type="entry name" value="L_ASNase"/>
    <property type="match status" value="1"/>
</dbReference>
<evidence type="ECO:0000259" key="6">
    <source>
        <dbReference type="Pfam" id="PF17763"/>
    </source>
</evidence>
<evidence type="ECO:0000256" key="3">
    <source>
        <dbReference type="PIRSR" id="PIRSR001220-1"/>
    </source>
</evidence>
<dbReference type="Proteomes" id="UP001258207">
    <property type="component" value="Chromosome"/>
</dbReference>
<dbReference type="SFLD" id="SFLDS00057">
    <property type="entry name" value="Glutaminase/Asparaginase"/>
    <property type="match status" value="1"/>
</dbReference>
<dbReference type="AlphaFoldDB" id="A0AAJ6M0U9"/>
<dbReference type="PANTHER" id="PTHR11707">
    <property type="entry name" value="L-ASPARAGINASE"/>
    <property type="match status" value="1"/>
</dbReference>
<feature type="domain" description="Asparaginase/glutaminase C-terminal" evidence="6">
    <location>
        <begin position="210"/>
        <end position="316"/>
    </location>
</feature>
<dbReference type="Pfam" id="PF00710">
    <property type="entry name" value="Asparaginase"/>
    <property type="match status" value="1"/>
</dbReference>
<evidence type="ECO:0000256" key="1">
    <source>
        <dbReference type="ARBA" id="ARBA00010518"/>
    </source>
</evidence>
<feature type="binding site" evidence="4">
    <location>
        <begin position="90"/>
        <end position="91"/>
    </location>
    <ligand>
        <name>substrate</name>
    </ligand>
</feature>
<dbReference type="PANTHER" id="PTHR11707:SF28">
    <property type="entry name" value="60 KDA LYSOPHOSPHOLIPASE"/>
    <property type="match status" value="1"/>
</dbReference>
<dbReference type="Pfam" id="PF17763">
    <property type="entry name" value="Asparaginase_C"/>
    <property type="match status" value="1"/>
</dbReference>
<dbReference type="PRINTS" id="PR00139">
    <property type="entry name" value="ASNGLNASE"/>
</dbReference>
<dbReference type="GO" id="GO:0004067">
    <property type="term" value="F:asparaginase activity"/>
    <property type="evidence" value="ECO:0007669"/>
    <property type="project" value="UniProtKB-UniRule"/>
</dbReference>
<dbReference type="InterPro" id="IPR027473">
    <property type="entry name" value="L-asparaginase_C"/>
</dbReference>
<evidence type="ECO:0000256" key="4">
    <source>
        <dbReference type="PIRSR" id="PIRSR001220-2"/>
    </source>
</evidence>
<dbReference type="GO" id="GO:0006528">
    <property type="term" value="P:asparagine metabolic process"/>
    <property type="evidence" value="ECO:0007669"/>
    <property type="project" value="InterPro"/>
</dbReference>
<reference evidence="7" key="1">
    <citation type="submission" date="2023-09" db="EMBL/GenBank/DDBJ databases">
        <title>First report of Pseudomonas coleopterorum DJ13 causing leaf spot on Rhododendron pulchrum Sweet in China.</title>
        <authorList>
            <person name="Zhang Y."/>
        </authorList>
    </citation>
    <scope>NUCLEOTIDE SEQUENCE</scope>
    <source>
        <strain evidence="7">DJ13</strain>
    </source>
</reference>
<dbReference type="InterPro" id="IPR036152">
    <property type="entry name" value="Asp/glu_Ase-like_sf"/>
</dbReference>
<feature type="binding site" evidence="4">
    <location>
        <position position="58"/>
    </location>
    <ligand>
        <name>substrate</name>
    </ligand>
</feature>
<comment type="similarity">
    <text evidence="1">Belongs to the asparaginase 1 family.</text>
</comment>
<evidence type="ECO:0000256" key="2">
    <source>
        <dbReference type="ARBA" id="ARBA00022801"/>
    </source>
</evidence>
<dbReference type="InterPro" id="IPR037152">
    <property type="entry name" value="L-asparaginase_N_sf"/>
</dbReference>
<gene>
    <name evidence="7" type="ORF">RI108_05235</name>
</gene>
<evidence type="ECO:0000259" key="5">
    <source>
        <dbReference type="Pfam" id="PF00710"/>
    </source>
</evidence>
<proteinExistence type="inferred from homology"/>
<evidence type="ECO:0000313" key="8">
    <source>
        <dbReference type="Proteomes" id="UP001258207"/>
    </source>
</evidence>
<keyword evidence="2" id="KW-0378">Hydrolase</keyword>
<dbReference type="SUPFAM" id="SSF53774">
    <property type="entry name" value="Glutaminase/Asparaginase"/>
    <property type="match status" value="1"/>
</dbReference>
<dbReference type="PIRSF" id="PIRSF001220">
    <property type="entry name" value="L-ASNase_gatD"/>
    <property type="match status" value="1"/>
</dbReference>
<dbReference type="Gene3D" id="3.40.50.40">
    <property type="match status" value="1"/>
</dbReference>